<feature type="chain" id="PRO_5035731348" description="Glycosyltransferase family 92 protein" evidence="2">
    <location>
        <begin position="22"/>
        <end position="484"/>
    </location>
</feature>
<feature type="compositionally biased region" description="Low complexity" evidence="1">
    <location>
        <begin position="25"/>
        <end position="35"/>
    </location>
</feature>
<evidence type="ECO:0008006" key="5">
    <source>
        <dbReference type="Google" id="ProtNLM"/>
    </source>
</evidence>
<reference evidence="4" key="1">
    <citation type="submission" date="2010-08" db="EMBL/GenBank/DDBJ databases">
        <authorList>
            <consortium name="Caenorhabditis japonica Sequencing Consortium"/>
            <person name="Wilson R.K."/>
        </authorList>
    </citation>
    <scope>NUCLEOTIDE SEQUENCE [LARGE SCALE GENOMIC DNA]</scope>
    <source>
        <strain evidence="4">DF5081</strain>
    </source>
</reference>
<evidence type="ECO:0000313" key="4">
    <source>
        <dbReference type="Proteomes" id="UP000005237"/>
    </source>
</evidence>
<protein>
    <recommendedName>
        <fullName evidence="5">Glycosyltransferase family 92 protein</fullName>
    </recommendedName>
</protein>
<dbReference type="Proteomes" id="UP000005237">
    <property type="component" value="Unassembled WGS sequence"/>
</dbReference>
<proteinExistence type="predicted"/>
<dbReference type="AlphaFoldDB" id="A0A8R1E3E1"/>
<name>A0A8R1E3E1_CAEJA</name>
<evidence type="ECO:0000313" key="3">
    <source>
        <dbReference type="EnsemblMetazoa" id="CJA19265.1"/>
    </source>
</evidence>
<feature type="signal peptide" evidence="2">
    <location>
        <begin position="1"/>
        <end position="21"/>
    </location>
</feature>
<feature type="region of interest" description="Disordered" evidence="1">
    <location>
        <begin position="25"/>
        <end position="48"/>
    </location>
</feature>
<reference evidence="3" key="2">
    <citation type="submission" date="2022-06" db="UniProtKB">
        <authorList>
            <consortium name="EnsemblMetazoa"/>
        </authorList>
    </citation>
    <scope>IDENTIFICATION</scope>
    <source>
        <strain evidence="3">DF5081</strain>
    </source>
</reference>
<sequence length="484" mass="54786">MKLGFSITILLLLVGVATVVAQETTTEEPTAGDPPAAAPPAAPSGNSEPHKNYAFTEALSYLAGAYDVNEYTHETYRPTWASMWPVSNEDYEFALFFWPPKHCHAIHICVIEGSSQQKMQEFNCQDAYIKIYPHIGKLYFKASNVSTEEALFLQDYSLHFLQDKDAYLFKVQSEFAETFNGWKKAKKVTKSWNLKGKQLLILTNSRLCEVNKPGSKFVPIFDNKNTPEAKKLFPNWMTYKGDQVFTDAIASYSTGKRTVDLLSHLKNTKYTRMKLGSIAQRCNSYEKIGITGSLKPVFETTTHVSVASYEVGQKMDSGAHVLEFEVSLTECQWIRIWVADMEDIQDYNKKFKPANTLDLFITEGFYVAPGSDQAEPLPDSRHMETLKLTFHPEPNSDQHPLVEMSLGNFNGEYLFRQYFYSAAFGARTTTFHVIKSPTCQAHVFGQNPFRYGDVVAKLPNYFQVASCKYGRFMAPPPPRGPQKP</sequence>
<organism evidence="3 4">
    <name type="scientific">Caenorhabditis japonica</name>
    <dbReference type="NCBI Taxonomy" id="281687"/>
    <lineage>
        <taxon>Eukaryota</taxon>
        <taxon>Metazoa</taxon>
        <taxon>Ecdysozoa</taxon>
        <taxon>Nematoda</taxon>
        <taxon>Chromadorea</taxon>
        <taxon>Rhabditida</taxon>
        <taxon>Rhabditina</taxon>
        <taxon>Rhabditomorpha</taxon>
        <taxon>Rhabditoidea</taxon>
        <taxon>Rhabditidae</taxon>
        <taxon>Peloderinae</taxon>
        <taxon>Caenorhabditis</taxon>
    </lineage>
</organism>
<accession>A0A8R1E3E1</accession>
<keyword evidence="2" id="KW-0732">Signal</keyword>
<dbReference type="EnsemblMetazoa" id="CJA19265.1">
    <property type="protein sequence ID" value="CJA19265.1"/>
    <property type="gene ID" value="WBGene00138470"/>
</dbReference>
<keyword evidence="4" id="KW-1185">Reference proteome</keyword>
<evidence type="ECO:0000256" key="1">
    <source>
        <dbReference type="SAM" id="MobiDB-lite"/>
    </source>
</evidence>
<evidence type="ECO:0000256" key="2">
    <source>
        <dbReference type="SAM" id="SignalP"/>
    </source>
</evidence>